<evidence type="ECO:0000313" key="2">
    <source>
        <dbReference type="Proteomes" id="UP000516075"/>
    </source>
</evidence>
<reference evidence="1" key="1">
    <citation type="submission" date="2020-07" db="EMBL/GenBank/DDBJ databases">
        <title>The first head-tailed virus, MFTV1, produced by a hyperthermophilic deep-sea methanogen.</title>
        <authorList>
            <person name="Thiroux S."/>
            <person name="Dupont S."/>
            <person name="Nesbo C.L."/>
            <person name="Bienvenu N."/>
            <person name="Krupovic M."/>
            <person name="L'Haridon S."/>
            <person name="Marie D."/>
            <person name="Forterre P."/>
            <person name="Godfroy A."/>
            <person name="Geslin C."/>
        </authorList>
    </citation>
    <scope>NUCLEOTIDE SEQUENCE [LARGE SCALE GENOMIC DNA]</scope>
</reference>
<dbReference type="EMBL" id="MT711370">
    <property type="protein sequence ID" value="QNO11509.1"/>
    <property type="molecule type" value="Genomic_DNA"/>
</dbReference>
<evidence type="ECO:0000313" key="1">
    <source>
        <dbReference type="EMBL" id="QNO11509.1"/>
    </source>
</evidence>
<proteinExistence type="predicted"/>
<dbReference type="RefSeq" id="YP_010772335.1">
    <property type="nucleotide sequence ID" value="NC_074641.1"/>
</dbReference>
<name>A0A7G9VYU4_9CAUD</name>
<accession>A0A7G9VYU4</accession>
<keyword evidence="2" id="KW-1185">Reference proteome</keyword>
<protein>
    <submittedName>
        <fullName evidence="1">Uncharacterized protein</fullName>
    </submittedName>
</protein>
<dbReference type="GeneID" id="80402044"/>
<dbReference type="KEGG" id="vg:80402044"/>
<sequence length="51" mass="6397">MRWTNICLILFKTQRKMVYFWFRVLFVKKLKMFSSLDLKGQFIEIMRFSNI</sequence>
<dbReference type="Proteomes" id="UP000516075">
    <property type="component" value="Segment"/>
</dbReference>
<organism evidence="1">
    <name type="scientific">Methanocaldococcus fervens tailed virus 1</name>
    <dbReference type="NCBI Taxonomy" id="2759191"/>
    <lineage>
        <taxon>Viruses</taxon>
        <taxon>Duplodnaviria</taxon>
        <taxon>Heunggongvirae</taxon>
        <taxon>Uroviricota</taxon>
        <taxon>Caudoviricetes</taxon>
        <taxon>Fervensviridae</taxon>
        <taxon>Deepoceanvirus</taxon>
        <taxon>Deepoceanvirus guaymasense</taxon>
    </lineage>
</organism>